<dbReference type="PANTHER" id="PTHR43860:SF2">
    <property type="entry name" value="BETAINE ALDEHYDE DEHYDROGENASE-RELATED"/>
    <property type="match status" value="1"/>
</dbReference>
<evidence type="ECO:0000313" key="9">
    <source>
        <dbReference type="Proteomes" id="UP001565927"/>
    </source>
</evidence>
<comment type="pathway">
    <text evidence="4">Amine and polyamine biosynthesis; betaine biosynthesis via choline pathway; betaine from betaine aldehyde: step 1/1.</text>
</comment>
<evidence type="ECO:0000256" key="3">
    <source>
        <dbReference type="ARBA" id="ARBA00023027"/>
    </source>
</evidence>
<evidence type="ECO:0000313" key="8">
    <source>
        <dbReference type="EMBL" id="MEZ0165465.1"/>
    </source>
</evidence>
<keyword evidence="2 6" id="KW-0560">Oxidoreductase</keyword>
<dbReference type="InterPro" id="IPR016163">
    <property type="entry name" value="Ald_DH_C"/>
</dbReference>
<dbReference type="InterPro" id="IPR016162">
    <property type="entry name" value="Ald_DH_N"/>
</dbReference>
<dbReference type="InterPro" id="IPR016160">
    <property type="entry name" value="Ald_DH_CS_CYS"/>
</dbReference>
<name>A0ABV4H1L9_9ACTN</name>
<evidence type="ECO:0000256" key="2">
    <source>
        <dbReference type="ARBA" id="ARBA00023002"/>
    </source>
</evidence>
<dbReference type="Gene3D" id="3.40.605.10">
    <property type="entry name" value="Aldehyde Dehydrogenase, Chain A, domain 1"/>
    <property type="match status" value="1"/>
</dbReference>
<proteinExistence type="inferred from homology"/>
<feature type="active site" evidence="5">
    <location>
        <position position="248"/>
    </location>
</feature>
<evidence type="ECO:0000259" key="7">
    <source>
        <dbReference type="Pfam" id="PF00171"/>
    </source>
</evidence>
<dbReference type="Proteomes" id="UP001565927">
    <property type="component" value="Unassembled WGS sequence"/>
</dbReference>
<dbReference type="PROSITE" id="PS00687">
    <property type="entry name" value="ALDEHYDE_DEHYDR_GLU"/>
    <property type="match status" value="1"/>
</dbReference>
<dbReference type="SUPFAM" id="SSF53720">
    <property type="entry name" value="ALDH-like"/>
    <property type="match status" value="1"/>
</dbReference>
<sequence length="489" mass="52631">MPDLYIAGTWRAAAAGERRDIVNPFDAQVFQTVDEAGPADAEAAVLAARAAFDTTGWPRLDAAERADLLRRVAALLQRDKEDIARTETLDTGKTLVESRVDVDDVTAVFEYYAEQVLVEVDRTVDTGRDDVLSRVEHHPVGVCTLIAPWNYPLLQMCWKVAPALAAGNTLVLKPSEVTPLSTVHLVRLLAEAGVPDGVVNLVLGSGAAVGQVLTEHPAVDLVSFTGGLQTGRSILRATAETVKRTTVELGGKNPHVVFADVDLDRAVDAVLTGAFLHSGQVCSAGTRLIVEESVADDLVAGVVDRARRIRFGNGLDEGVESGPLVSAAHREKVEGYVALGRSEGAQLLTGGSRPQDPELARGFFLEATVFDRCDRSMRLVQEETFGPVLTVERFRTEAEAIALGNDTAYGLAGGVQTDDPERGDRVARALRHGTVWINDFGPYVPQAEWGGQRMSGNGRELGPAGLAEYRETQHVWRNTRPAAAGWFRG</sequence>
<dbReference type="InterPro" id="IPR016161">
    <property type="entry name" value="Ald_DH/histidinol_DH"/>
</dbReference>
<feature type="domain" description="Aldehyde dehydrogenase" evidence="7">
    <location>
        <begin position="10"/>
        <end position="475"/>
    </location>
</feature>
<dbReference type="InterPro" id="IPR015590">
    <property type="entry name" value="Aldehyde_DH_dom"/>
</dbReference>
<comment type="similarity">
    <text evidence="1 6">Belongs to the aldehyde dehydrogenase family.</text>
</comment>
<accession>A0ABV4H1L9</accession>
<evidence type="ECO:0000256" key="5">
    <source>
        <dbReference type="PROSITE-ProRule" id="PRU10007"/>
    </source>
</evidence>
<dbReference type="RefSeq" id="WP_370441691.1">
    <property type="nucleotide sequence ID" value="NZ_JBGFTU010000012.1"/>
</dbReference>
<comment type="caution">
    <text evidence="8">The sequence shown here is derived from an EMBL/GenBank/DDBJ whole genome shotgun (WGS) entry which is preliminary data.</text>
</comment>
<protein>
    <submittedName>
        <fullName evidence="8">Aldehyde dehydrogenase family protein</fullName>
    </submittedName>
</protein>
<dbReference type="Gene3D" id="3.40.309.10">
    <property type="entry name" value="Aldehyde Dehydrogenase, Chain A, domain 2"/>
    <property type="match status" value="1"/>
</dbReference>
<dbReference type="InterPro" id="IPR029510">
    <property type="entry name" value="Ald_DH_CS_GLU"/>
</dbReference>
<dbReference type="PROSITE" id="PS00070">
    <property type="entry name" value="ALDEHYDE_DEHYDR_CYS"/>
    <property type="match status" value="1"/>
</dbReference>
<dbReference type="Pfam" id="PF00171">
    <property type="entry name" value="Aldedh"/>
    <property type="match status" value="1"/>
</dbReference>
<evidence type="ECO:0000256" key="1">
    <source>
        <dbReference type="ARBA" id="ARBA00009986"/>
    </source>
</evidence>
<dbReference type="EMBL" id="JBGFTU010000012">
    <property type="protein sequence ID" value="MEZ0165465.1"/>
    <property type="molecule type" value="Genomic_DNA"/>
</dbReference>
<keyword evidence="9" id="KW-1185">Reference proteome</keyword>
<evidence type="ECO:0000256" key="6">
    <source>
        <dbReference type="RuleBase" id="RU003345"/>
    </source>
</evidence>
<gene>
    <name evidence="8" type="ORF">AB2L27_11920</name>
</gene>
<evidence type="ECO:0000256" key="4">
    <source>
        <dbReference type="ARBA" id="ARBA00037921"/>
    </source>
</evidence>
<keyword evidence="3" id="KW-0520">NAD</keyword>
<reference evidence="8 9" key="1">
    <citation type="submission" date="2024-07" db="EMBL/GenBank/DDBJ databases">
        <authorList>
            <person name="Thanompreechachai J."/>
            <person name="Duangmal K."/>
        </authorList>
    </citation>
    <scope>NUCLEOTIDE SEQUENCE [LARGE SCALE GENOMIC DNA]</scope>
    <source>
        <strain evidence="8 9">LSe6-4</strain>
    </source>
</reference>
<dbReference type="PANTHER" id="PTHR43860">
    <property type="entry name" value="BETAINE ALDEHYDE DEHYDROGENASE"/>
    <property type="match status" value="1"/>
</dbReference>
<organism evidence="8 9">
    <name type="scientific">Kineococcus halophytocola</name>
    <dbReference type="NCBI Taxonomy" id="3234027"/>
    <lineage>
        <taxon>Bacteria</taxon>
        <taxon>Bacillati</taxon>
        <taxon>Actinomycetota</taxon>
        <taxon>Actinomycetes</taxon>
        <taxon>Kineosporiales</taxon>
        <taxon>Kineosporiaceae</taxon>
        <taxon>Kineococcus</taxon>
    </lineage>
</organism>